<evidence type="ECO:0000313" key="1">
    <source>
        <dbReference type="EMBL" id="SKA15115.1"/>
    </source>
</evidence>
<gene>
    <name evidence="1" type="ORF">SAMN04488132_11254</name>
</gene>
<evidence type="ECO:0000313" key="2">
    <source>
        <dbReference type="Proteomes" id="UP000190888"/>
    </source>
</evidence>
<organism evidence="1 2">
    <name type="scientific">Sediminibacterium ginsengisoli</name>
    <dbReference type="NCBI Taxonomy" id="413434"/>
    <lineage>
        <taxon>Bacteria</taxon>
        <taxon>Pseudomonadati</taxon>
        <taxon>Bacteroidota</taxon>
        <taxon>Chitinophagia</taxon>
        <taxon>Chitinophagales</taxon>
        <taxon>Chitinophagaceae</taxon>
        <taxon>Sediminibacterium</taxon>
    </lineage>
</organism>
<protein>
    <recommendedName>
        <fullName evidence="3">Tetratricopeptide repeat-containing protein</fullName>
    </recommendedName>
</protein>
<reference evidence="1 2" key="1">
    <citation type="submission" date="2017-02" db="EMBL/GenBank/DDBJ databases">
        <authorList>
            <person name="Peterson S.W."/>
        </authorList>
    </citation>
    <scope>NUCLEOTIDE SEQUENCE [LARGE SCALE GENOMIC DNA]</scope>
    <source>
        <strain evidence="1 2">DSM 22335</strain>
    </source>
</reference>
<evidence type="ECO:0008006" key="3">
    <source>
        <dbReference type="Google" id="ProtNLM"/>
    </source>
</evidence>
<dbReference type="STRING" id="413434.SAMN04488132_11254"/>
<name>A0A1T4RGK5_9BACT</name>
<proteinExistence type="predicted"/>
<dbReference type="RefSeq" id="WP_078832569.1">
    <property type="nucleotide sequence ID" value="NZ_FUWH01000012.1"/>
</dbReference>
<dbReference type="OrthoDB" id="714416at2"/>
<sequence>MPNRSADALFQLVQSLERSEKRNFKLYMNRNSAGGDLKIVQLFDALEKMKQYDEETLLKKNPGIQKQQLSNLKAHLYREVLTSLRLLRQDENIDLQLHEQLDFARLLYNKGLYHQSLKILDKVKDLAKANNQVTYIMQVLFLEKKIEALHITRSMQDRADKLSQEVEEVNSRLSNIGTLSNLSLQLYGWYIRNGHARNEKDKKDVDVFFRNDVLQHAGNCYGFYEKLYLYQCYCWYAFIVQDFLMYYRYCQKWVDLFDAEPRMIEIETAHYIKGIHNLLSAHFDLRNYQKFNDTIAAFEQFTASDIVQHNTNNQIQTFIYLTTAKLNKHFMEGTFTAGLDMVPYIEEKIRDYELYLDRHRVLVFYYKIASLYFGSGDYSRSVDFLNKIINWKMDLRTDIQCYARLLHLIAHYELGNFELLEYLLKSVYRFMAKMENLSIVEEEIFAFLRKSFRLSPRQLKPQFEQLLATLKPLEKSGLESRAFMYLDIISWLESKITHTPVQEVIRNKYLEAIQKNR</sequence>
<keyword evidence="2" id="KW-1185">Reference proteome</keyword>
<accession>A0A1T4RGK5</accession>
<dbReference type="Proteomes" id="UP000190888">
    <property type="component" value="Unassembled WGS sequence"/>
</dbReference>
<dbReference type="EMBL" id="FUWH01000012">
    <property type="protein sequence ID" value="SKA15115.1"/>
    <property type="molecule type" value="Genomic_DNA"/>
</dbReference>
<dbReference type="AlphaFoldDB" id="A0A1T4RGK5"/>